<feature type="transmembrane region" description="Helical" evidence="2">
    <location>
        <begin position="47"/>
        <end position="64"/>
    </location>
</feature>
<keyword evidence="4" id="KW-1185">Reference proteome</keyword>
<dbReference type="Proteomes" id="UP001196509">
    <property type="component" value="Unassembled WGS sequence"/>
</dbReference>
<keyword evidence="2" id="KW-0812">Transmembrane</keyword>
<evidence type="ECO:0000313" key="4">
    <source>
        <dbReference type="Proteomes" id="UP001196509"/>
    </source>
</evidence>
<proteinExistence type="predicted"/>
<organism evidence="3 4">
    <name type="scientific">Flavimaribacter sediminis</name>
    <dbReference type="NCBI Taxonomy" id="2865987"/>
    <lineage>
        <taxon>Bacteria</taxon>
        <taxon>Pseudomonadati</taxon>
        <taxon>Pseudomonadota</taxon>
        <taxon>Alphaproteobacteria</taxon>
        <taxon>Hyphomicrobiales</taxon>
        <taxon>Rhizobiaceae</taxon>
        <taxon>Flavimaribacter</taxon>
    </lineage>
</organism>
<keyword evidence="2" id="KW-1133">Transmembrane helix</keyword>
<comment type="caution">
    <text evidence="3">The sequence shown here is derived from an EMBL/GenBank/DDBJ whole genome shotgun (WGS) entry which is preliminary data.</text>
</comment>
<dbReference type="EMBL" id="JAICBX010000002">
    <property type="protein sequence ID" value="MBW8638330.1"/>
    <property type="molecule type" value="Genomic_DNA"/>
</dbReference>
<reference evidence="3" key="1">
    <citation type="submission" date="2021-08" db="EMBL/GenBank/DDBJ databases">
        <title>Hoeflea bacterium WL0058 sp. nov., isolated from the sediment.</title>
        <authorList>
            <person name="Wang L."/>
            <person name="Zhang D."/>
        </authorList>
    </citation>
    <scope>NUCLEOTIDE SEQUENCE</scope>
    <source>
        <strain evidence="3">WL0058</strain>
    </source>
</reference>
<evidence type="ECO:0000256" key="1">
    <source>
        <dbReference type="SAM" id="MobiDB-lite"/>
    </source>
</evidence>
<dbReference type="RefSeq" id="WP_220228964.1">
    <property type="nucleotide sequence ID" value="NZ_JAICBX010000002.1"/>
</dbReference>
<dbReference type="InterPro" id="IPR024399">
    <property type="entry name" value="DUF2628"/>
</dbReference>
<dbReference type="AlphaFoldDB" id="A0AAE3D0B2"/>
<evidence type="ECO:0000256" key="2">
    <source>
        <dbReference type="SAM" id="Phobius"/>
    </source>
</evidence>
<keyword evidence="2" id="KW-0472">Membrane</keyword>
<protein>
    <submittedName>
        <fullName evidence="3">DUF2628 domain-containing protein</fullName>
    </submittedName>
</protein>
<feature type="transmembrane region" description="Helical" evidence="2">
    <location>
        <begin position="20"/>
        <end position="40"/>
    </location>
</feature>
<feature type="transmembrane region" description="Helical" evidence="2">
    <location>
        <begin position="70"/>
        <end position="88"/>
    </location>
</feature>
<sequence>MTSYVVLTPPEASRFDEGAVFIRDGFAFIALILPFLWLLWHRLWFHAAVVLLVSVGLAIASGGLPQWDLLFVLASLLVSVYVALEGNAMRIAGRERRGWTCRGVVDAPDLATAEEIYFAGMEQSSLSERPPERAPLPPTQPLPRKSTSSGPALGLLDMDG</sequence>
<evidence type="ECO:0000313" key="3">
    <source>
        <dbReference type="EMBL" id="MBW8638330.1"/>
    </source>
</evidence>
<gene>
    <name evidence="3" type="ORF">K1W69_14130</name>
</gene>
<accession>A0AAE3D0B2</accession>
<name>A0AAE3D0B2_9HYPH</name>
<dbReference type="Pfam" id="PF10947">
    <property type="entry name" value="DUF2628"/>
    <property type="match status" value="1"/>
</dbReference>
<feature type="region of interest" description="Disordered" evidence="1">
    <location>
        <begin position="123"/>
        <end position="160"/>
    </location>
</feature>